<dbReference type="VEuPathDB" id="VectorBase:AALB20_036646"/>
<dbReference type="AlphaFoldDB" id="A0A182FCR8"/>
<evidence type="ECO:0000313" key="2">
    <source>
        <dbReference type="Proteomes" id="UP000069272"/>
    </source>
</evidence>
<accession>A0A182FCR8</accession>
<dbReference type="EnsemblMetazoa" id="AALB004304-RA">
    <property type="protein sequence ID" value="AALB004304-PA"/>
    <property type="gene ID" value="AALB004304"/>
</dbReference>
<proteinExistence type="predicted"/>
<protein>
    <submittedName>
        <fullName evidence="1">Uncharacterized protein</fullName>
    </submittedName>
</protein>
<name>A0A182FCR8_ANOAL</name>
<dbReference type="Proteomes" id="UP000069272">
    <property type="component" value="Chromosome 3L"/>
</dbReference>
<reference evidence="1 2" key="1">
    <citation type="journal article" date="2017" name="G3 (Bethesda)">
        <title>The Physical Genome Mapping of Anopheles albimanus Corrected Scaffold Misassemblies and Identified Interarm Rearrangements in Genus Anopheles.</title>
        <authorList>
            <person name="Artemov G.N."/>
            <person name="Peery A.N."/>
            <person name="Jiang X."/>
            <person name="Tu Z."/>
            <person name="Stegniy V.N."/>
            <person name="Sharakhova M.V."/>
            <person name="Sharakhov I.V."/>
        </authorList>
    </citation>
    <scope>NUCLEOTIDE SEQUENCE [LARGE SCALE GENOMIC DNA]</scope>
    <source>
        <strain evidence="1 2">ALBI9_A</strain>
    </source>
</reference>
<evidence type="ECO:0000313" key="1">
    <source>
        <dbReference type="EnsemblMetazoa" id="AALB004304-PA"/>
    </source>
</evidence>
<sequence>MDEMDVSKEFRDEFAAYLTLRSSGSEQKPKSASSMQKEELVCIFEEYQQHHKLEKLDDSKERSRFWAAATSRLNKIEGGTTKSLSKWVKYWADVIINLRRKCRLVVEGRSRKVPPTPLEVRILRASNCYDVLEQWMKAVDQHNNSVDISLSGGEEYYPEDTGVQKEEIVVENFAEDPLDEEEHYVTSYTTTKSDIDSNTSQIVTTELHIRKPSIEELKSLSTATVGATITAETPEYVELTTVNTATCEFLRPKQTSTQHQPERLKENLKRNSEKLETVMKKRKIDDSKYAIAQALTNMSSAVLALSHGLNDLANALMNDVL</sequence>
<reference evidence="1" key="2">
    <citation type="submission" date="2022-08" db="UniProtKB">
        <authorList>
            <consortium name="EnsemblMetazoa"/>
        </authorList>
    </citation>
    <scope>IDENTIFICATION</scope>
    <source>
        <strain evidence="1">STECLA/ALBI9_A</strain>
    </source>
</reference>
<organism evidence="1 2">
    <name type="scientific">Anopheles albimanus</name>
    <name type="common">New world malaria mosquito</name>
    <dbReference type="NCBI Taxonomy" id="7167"/>
    <lineage>
        <taxon>Eukaryota</taxon>
        <taxon>Metazoa</taxon>
        <taxon>Ecdysozoa</taxon>
        <taxon>Arthropoda</taxon>
        <taxon>Hexapoda</taxon>
        <taxon>Insecta</taxon>
        <taxon>Pterygota</taxon>
        <taxon>Neoptera</taxon>
        <taxon>Endopterygota</taxon>
        <taxon>Diptera</taxon>
        <taxon>Nematocera</taxon>
        <taxon>Culicoidea</taxon>
        <taxon>Culicidae</taxon>
        <taxon>Anophelinae</taxon>
        <taxon>Anopheles</taxon>
    </lineage>
</organism>
<keyword evidence="2" id="KW-1185">Reference proteome</keyword>
<dbReference type="VEuPathDB" id="VectorBase:AALB004304"/>